<accession>A0A5M3MK36</accession>
<evidence type="ECO:0008006" key="4">
    <source>
        <dbReference type="Google" id="ProtNLM"/>
    </source>
</evidence>
<dbReference type="Proteomes" id="UP000053558">
    <property type="component" value="Unassembled WGS sequence"/>
</dbReference>
<keyword evidence="3" id="KW-1185">Reference proteome</keyword>
<dbReference type="AlphaFoldDB" id="A0A5M3MK36"/>
<sequence length="562" mass="62977">MPFSTLAKEIILLILEELDELSVFNCCKASRDVFLIVSGTTALRYKYELALRGMRDGPTSTVSVRDRLARLLAHQTGWATLNEFHLDALRTTPPTIIGVSGNFLYHASETGIPNAAFQWTLRIFELRSYRRPVSTPLLYRQYNVPFDIRKIAIDPTQNLMVLGELHFPTNNTAILAHIYFFDLMVAQKHARASQLRFTFPTDWWGTQPAGHRISIKQIEIYGDHVGVSLQFEIVDGEHATELLVVDWVNSASRQRRYAGEMLSFDIISDSRLLAISQPDVDQDSDSEGSGSGSSWERTSDGLYAIEHGLEAPRLSIFDNSSLASHPQIGHFRTFEFPDFCKAVSLVKIYPNVSTKATSGISPGTTFFSDPSKRLFVVFVQLKPDSIPAGYSRNLLFVVPESLFGLVDGTPGEEFLRWEEWQDHCTIVNMPDEGDSIKVVGQRVVLLENTRTCGDNGTPVPSLLHIIDFNPHAAEIMGSMAQSQLQAEPPWFWHGKLPAISHVGENVPVPYVWTRSEYCHDITWVDATEDNLVIYKEYEGETMVKVFTFGNEPDVNGGGPSSI</sequence>
<name>A0A5M3MK36_CONPW</name>
<proteinExistence type="predicted"/>
<reference evidence="3" key="1">
    <citation type="journal article" date="2012" name="Science">
        <title>The Paleozoic origin of enzymatic lignin decomposition reconstructed from 31 fungal genomes.</title>
        <authorList>
            <person name="Floudas D."/>
            <person name="Binder M."/>
            <person name="Riley R."/>
            <person name="Barry K."/>
            <person name="Blanchette R.A."/>
            <person name="Henrissat B."/>
            <person name="Martinez A.T."/>
            <person name="Otillar R."/>
            <person name="Spatafora J.W."/>
            <person name="Yadav J.S."/>
            <person name="Aerts A."/>
            <person name="Benoit I."/>
            <person name="Boyd A."/>
            <person name="Carlson A."/>
            <person name="Copeland A."/>
            <person name="Coutinho P.M."/>
            <person name="de Vries R.P."/>
            <person name="Ferreira P."/>
            <person name="Findley K."/>
            <person name="Foster B."/>
            <person name="Gaskell J."/>
            <person name="Glotzer D."/>
            <person name="Gorecki P."/>
            <person name="Heitman J."/>
            <person name="Hesse C."/>
            <person name="Hori C."/>
            <person name="Igarashi K."/>
            <person name="Jurgens J.A."/>
            <person name="Kallen N."/>
            <person name="Kersten P."/>
            <person name="Kohler A."/>
            <person name="Kuees U."/>
            <person name="Kumar T.K.A."/>
            <person name="Kuo A."/>
            <person name="LaButti K."/>
            <person name="Larrondo L.F."/>
            <person name="Lindquist E."/>
            <person name="Ling A."/>
            <person name="Lombard V."/>
            <person name="Lucas S."/>
            <person name="Lundell T."/>
            <person name="Martin R."/>
            <person name="McLaughlin D.J."/>
            <person name="Morgenstern I."/>
            <person name="Morin E."/>
            <person name="Murat C."/>
            <person name="Nagy L.G."/>
            <person name="Nolan M."/>
            <person name="Ohm R.A."/>
            <person name="Patyshakuliyeva A."/>
            <person name="Rokas A."/>
            <person name="Ruiz-Duenas F.J."/>
            <person name="Sabat G."/>
            <person name="Salamov A."/>
            <person name="Samejima M."/>
            <person name="Schmutz J."/>
            <person name="Slot J.C."/>
            <person name="St John F."/>
            <person name="Stenlid J."/>
            <person name="Sun H."/>
            <person name="Sun S."/>
            <person name="Syed K."/>
            <person name="Tsang A."/>
            <person name="Wiebenga A."/>
            <person name="Young D."/>
            <person name="Pisabarro A."/>
            <person name="Eastwood D.C."/>
            <person name="Martin F."/>
            <person name="Cullen D."/>
            <person name="Grigoriev I.V."/>
            <person name="Hibbett D.S."/>
        </authorList>
    </citation>
    <scope>NUCLEOTIDE SEQUENCE [LARGE SCALE GENOMIC DNA]</scope>
    <source>
        <strain evidence="3">RWD-64-598 SS2</strain>
    </source>
</reference>
<dbReference type="OrthoDB" id="2893272at2759"/>
<dbReference type="KEGG" id="cput:CONPUDRAFT_156099"/>
<evidence type="ECO:0000313" key="2">
    <source>
        <dbReference type="EMBL" id="EIW79423.1"/>
    </source>
</evidence>
<gene>
    <name evidence="2" type="ORF">CONPUDRAFT_156099</name>
</gene>
<comment type="caution">
    <text evidence="2">The sequence shown here is derived from an EMBL/GenBank/DDBJ whole genome shotgun (WGS) entry which is preliminary data.</text>
</comment>
<evidence type="ECO:0000256" key="1">
    <source>
        <dbReference type="SAM" id="MobiDB-lite"/>
    </source>
</evidence>
<organism evidence="2 3">
    <name type="scientific">Coniophora puteana (strain RWD-64-598)</name>
    <name type="common">Brown rot fungus</name>
    <dbReference type="NCBI Taxonomy" id="741705"/>
    <lineage>
        <taxon>Eukaryota</taxon>
        <taxon>Fungi</taxon>
        <taxon>Dikarya</taxon>
        <taxon>Basidiomycota</taxon>
        <taxon>Agaricomycotina</taxon>
        <taxon>Agaricomycetes</taxon>
        <taxon>Agaricomycetidae</taxon>
        <taxon>Boletales</taxon>
        <taxon>Coniophorineae</taxon>
        <taxon>Coniophoraceae</taxon>
        <taxon>Coniophora</taxon>
    </lineage>
</organism>
<dbReference type="GeneID" id="19203523"/>
<protein>
    <recommendedName>
        <fullName evidence="4">F-box domain-containing protein</fullName>
    </recommendedName>
</protein>
<evidence type="ECO:0000313" key="3">
    <source>
        <dbReference type="Proteomes" id="UP000053558"/>
    </source>
</evidence>
<dbReference type="RefSeq" id="XP_007771059.1">
    <property type="nucleotide sequence ID" value="XM_007772869.1"/>
</dbReference>
<feature type="region of interest" description="Disordered" evidence="1">
    <location>
        <begin position="278"/>
        <end position="297"/>
    </location>
</feature>
<dbReference type="EMBL" id="JH711581">
    <property type="protein sequence ID" value="EIW79423.1"/>
    <property type="molecule type" value="Genomic_DNA"/>
</dbReference>